<dbReference type="Proteomes" id="UP001274896">
    <property type="component" value="Unassembled WGS sequence"/>
</dbReference>
<organism evidence="10 11">
    <name type="scientific">Hemibagrus guttatus</name>
    <dbReference type="NCBI Taxonomy" id="175788"/>
    <lineage>
        <taxon>Eukaryota</taxon>
        <taxon>Metazoa</taxon>
        <taxon>Chordata</taxon>
        <taxon>Craniata</taxon>
        <taxon>Vertebrata</taxon>
        <taxon>Euteleostomi</taxon>
        <taxon>Actinopterygii</taxon>
        <taxon>Neopterygii</taxon>
        <taxon>Teleostei</taxon>
        <taxon>Ostariophysi</taxon>
        <taxon>Siluriformes</taxon>
        <taxon>Bagridae</taxon>
        <taxon>Hemibagrus</taxon>
    </lineage>
</organism>
<protein>
    <recommendedName>
        <fullName evidence="12">T-cell surface glycoprotein CD3 zeta chain</fullName>
    </recommendedName>
</protein>
<evidence type="ECO:0000256" key="2">
    <source>
        <dbReference type="ARBA" id="ARBA00022475"/>
    </source>
</evidence>
<keyword evidence="11" id="KW-1185">Reference proteome</keyword>
<feature type="compositionally biased region" description="Basic residues" evidence="7">
    <location>
        <begin position="117"/>
        <end position="129"/>
    </location>
</feature>
<comment type="subcellular location">
    <subcellularLocation>
        <location evidence="1">Cell membrane</location>
        <topology evidence="1">Single-pass type I membrane protein</topology>
    </subcellularLocation>
</comment>
<keyword evidence="8" id="KW-0472">Membrane</keyword>
<reference evidence="10" key="1">
    <citation type="submission" date="2023-06" db="EMBL/GenBank/DDBJ databases">
        <title>Male Hemibagrus guttatus genome.</title>
        <authorList>
            <person name="Bian C."/>
        </authorList>
    </citation>
    <scope>NUCLEOTIDE SEQUENCE</scope>
    <source>
        <strain evidence="10">Male_cb2023</strain>
        <tissue evidence="10">Muscle</tissue>
    </source>
</reference>
<sequence>MVVFKKDSMLYLALLVSSAEATNFSDPIICYVLDAVLLFYCIVFTALYFKLKFQMAFSQESPSSDAAAKQERIYEQPLKPTEDHYEDIHRKNQAPSVADPQRPTQAPSVADPQRSTQPRKKKNKTKHKSNAAEAIELAPVPSLPARQ</sequence>
<evidence type="ECO:0000313" key="10">
    <source>
        <dbReference type="EMBL" id="KAK3543361.1"/>
    </source>
</evidence>
<keyword evidence="8" id="KW-0812">Transmembrane</keyword>
<keyword evidence="4" id="KW-0391">Immunity</keyword>
<comment type="caution">
    <text evidence="10">The sequence shown here is derived from an EMBL/GenBank/DDBJ whole genome shotgun (WGS) entry which is preliminary data.</text>
</comment>
<evidence type="ECO:0000256" key="6">
    <source>
        <dbReference type="ARBA" id="ARBA00023170"/>
    </source>
</evidence>
<evidence type="ECO:0000256" key="8">
    <source>
        <dbReference type="SAM" id="Phobius"/>
    </source>
</evidence>
<evidence type="ECO:0000313" key="11">
    <source>
        <dbReference type="Proteomes" id="UP001274896"/>
    </source>
</evidence>
<dbReference type="GO" id="GO:0002376">
    <property type="term" value="P:immune system process"/>
    <property type="evidence" value="ECO:0007669"/>
    <property type="project" value="UniProtKB-KW"/>
</dbReference>
<dbReference type="GO" id="GO:0032998">
    <property type="term" value="C:Fc-epsilon receptor I complex"/>
    <property type="evidence" value="ECO:0007669"/>
    <property type="project" value="InterPro"/>
</dbReference>
<feature type="signal peptide" evidence="9">
    <location>
        <begin position="1"/>
        <end position="21"/>
    </location>
</feature>
<dbReference type="InterPro" id="IPR042340">
    <property type="entry name" value="FCER1G"/>
</dbReference>
<keyword evidence="3" id="KW-0597">Phosphoprotein</keyword>
<dbReference type="EMBL" id="JAUCMX010000006">
    <property type="protein sequence ID" value="KAK3543361.1"/>
    <property type="molecule type" value="Genomic_DNA"/>
</dbReference>
<keyword evidence="8" id="KW-1133">Transmembrane helix</keyword>
<feature type="chain" id="PRO_5042055198" description="T-cell surface glycoprotein CD3 zeta chain" evidence="9">
    <location>
        <begin position="22"/>
        <end position="147"/>
    </location>
</feature>
<name>A0AAE0R536_9TELE</name>
<evidence type="ECO:0008006" key="12">
    <source>
        <dbReference type="Google" id="ProtNLM"/>
    </source>
</evidence>
<keyword evidence="5" id="KW-1015">Disulfide bond</keyword>
<dbReference type="InterPro" id="IPR021663">
    <property type="entry name" value="CD3_zeta/IgE_Fc_rcpt_gamma"/>
</dbReference>
<dbReference type="GO" id="GO:0019767">
    <property type="term" value="F:IgE receptor activity"/>
    <property type="evidence" value="ECO:0007669"/>
    <property type="project" value="InterPro"/>
</dbReference>
<accession>A0AAE0R536</accession>
<gene>
    <name evidence="10" type="ORF">QTP70_018367</name>
</gene>
<feature type="transmembrane region" description="Helical" evidence="8">
    <location>
        <begin position="31"/>
        <end position="49"/>
    </location>
</feature>
<dbReference type="PANTHER" id="PTHR16803">
    <property type="entry name" value="HIGH AFFINITY IMMUNOGLOBULIN EPSILON RECEPTOR GAMMA-SUBUNIT"/>
    <property type="match status" value="1"/>
</dbReference>
<keyword evidence="2" id="KW-1003">Cell membrane</keyword>
<dbReference type="Pfam" id="PF11628">
    <property type="entry name" value="TCR_zetazeta"/>
    <property type="match status" value="1"/>
</dbReference>
<keyword evidence="6" id="KW-0675">Receptor</keyword>
<evidence type="ECO:0000256" key="7">
    <source>
        <dbReference type="SAM" id="MobiDB-lite"/>
    </source>
</evidence>
<dbReference type="AlphaFoldDB" id="A0AAE0R536"/>
<evidence type="ECO:0000256" key="9">
    <source>
        <dbReference type="SAM" id="SignalP"/>
    </source>
</evidence>
<feature type="region of interest" description="Disordered" evidence="7">
    <location>
        <begin position="62"/>
        <end position="147"/>
    </location>
</feature>
<proteinExistence type="predicted"/>
<keyword evidence="9" id="KW-0732">Signal</keyword>
<evidence type="ECO:0000256" key="4">
    <source>
        <dbReference type="ARBA" id="ARBA00022859"/>
    </source>
</evidence>
<feature type="compositionally biased region" description="Basic and acidic residues" evidence="7">
    <location>
        <begin position="68"/>
        <end position="90"/>
    </location>
</feature>
<dbReference type="PANTHER" id="PTHR16803:SF0">
    <property type="entry name" value="HIGH AFFINITY IMMUNOGLOBULIN EPSILON RECEPTOR SUBUNIT GAMMA"/>
    <property type="match status" value="1"/>
</dbReference>
<evidence type="ECO:0000256" key="5">
    <source>
        <dbReference type="ARBA" id="ARBA00023157"/>
    </source>
</evidence>
<evidence type="ECO:0000256" key="1">
    <source>
        <dbReference type="ARBA" id="ARBA00004251"/>
    </source>
</evidence>
<evidence type="ECO:0000256" key="3">
    <source>
        <dbReference type="ARBA" id="ARBA00022553"/>
    </source>
</evidence>